<keyword evidence="1" id="KW-0732">Signal</keyword>
<sequence>MGLGAAGRRLLQPLAALAALAAGCEVLVDGELDAVLCSAEGAIGPPACPEGTLCRNGVCIAMPPERALGAPCEAHDDCGALDFCLDPTTFGGEGPSVCARACCSSSDCDPVRDAVCWVPDTGGGGLCRVGRDVGRPEVGTGRTGDPCAAHRDCRSGMCSEGVCVDACCSDTSCAAAGAVCRLTKGLISSGSAWACRPPDTTGTRGYFEACDEHAECASGLCAQVDELGGRCTIPCCASDMCPASPGDVTHIVGCAEVDVGAGSTVRACARVLQAQSFSAVGVACTGDDACRGGMCVIEPGQTQGFCSDVCCREASCGDVARFGCRPAGTGSSWALRCEPK</sequence>
<dbReference type="EMBL" id="JELY01001730">
    <property type="protein sequence ID" value="KYF54780.1"/>
    <property type="molecule type" value="Genomic_DNA"/>
</dbReference>
<feature type="chain" id="PRO_5007565963" description="Tryptophan synthase alpha chain" evidence="1">
    <location>
        <begin position="19"/>
        <end position="340"/>
    </location>
</feature>
<accession>A0A150PGI8</accession>
<name>A0A150PGI8_SORCE</name>
<evidence type="ECO:0008006" key="4">
    <source>
        <dbReference type="Google" id="ProtNLM"/>
    </source>
</evidence>
<dbReference type="AlphaFoldDB" id="A0A150PGI8"/>
<gene>
    <name evidence="2" type="ORF">BE08_02545</name>
</gene>
<evidence type="ECO:0000256" key="1">
    <source>
        <dbReference type="SAM" id="SignalP"/>
    </source>
</evidence>
<dbReference type="Proteomes" id="UP000075420">
    <property type="component" value="Unassembled WGS sequence"/>
</dbReference>
<proteinExistence type="predicted"/>
<protein>
    <recommendedName>
        <fullName evidence="4">Tryptophan synthase alpha chain</fullName>
    </recommendedName>
</protein>
<reference evidence="2 3" key="1">
    <citation type="submission" date="2014-02" db="EMBL/GenBank/DDBJ databases">
        <title>The small core and large imbalanced accessory genome model reveals a collaborative survival strategy of Sorangium cellulosum strains in nature.</title>
        <authorList>
            <person name="Han K."/>
            <person name="Peng R."/>
            <person name="Blom J."/>
            <person name="Li Y.-Z."/>
        </authorList>
    </citation>
    <scope>NUCLEOTIDE SEQUENCE [LARGE SCALE GENOMIC DNA]</scope>
    <source>
        <strain evidence="2 3">So0157-25</strain>
    </source>
</reference>
<comment type="caution">
    <text evidence="2">The sequence shown here is derived from an EMBL/GenBank/DDBJ whole genome shotgun (WGS) entry which is preliminary data.</text>
</comment>
<evidence type="ECO:0000313" key="2">
    <source>
        <dbReference type="EMBL" id="KYF54780.1"/>
    </source>
</evidence>
<feature type="signal peptide" evidence="1">
    <location>
        <begin position="1"/>
        <end position="18"/>
    </location>
</feature>
<evidence type="ECO:0000313" key="3">
    <source>
        <dbReference type="Proteomes" id="UP000075420"/>
    </source>
</evidence>
<organism evidence="2 3">
    <name type="scientific">Sorangium cellulosum</name>
    <name type="common">Polyangium cellulosum</name>
    <dbReference type="NCBI Taxonomy" id="56"/>
    <lineage>
        <taxon>Bacteria</taxon>
        <taxon>Pseudomonadati</taxon>
        <taxon>Myxococcota</taxon>
        <taxon>Polyangia</taxon>
        <taxon>Polyangiales</taxon>
        <taxon>Polyangiaceae</taxon>
        <taxon>Sorangium</taxon>
    </lineage>
</organism>